<protein>
    <submittedName>
        <fullName evidence="2">Uncharacterized protein</fullName>
    </submittedName>
</protein>
<reference evidence="2" key="1">
    <citation type="submission" date="2018-01" db="EMBL/GenBank/DDBJ databases">
        <title>An insight into the sialome of Amazonian anophelines.</title>
        <authorList>
            <person name="Ribeiro J.M."/>
            <person name="Scarpassa V."/>
            <person name="Calvo E."/>
        </authorList>
    </citation>
    <scope>NUCLEOTIDE SEQUENCE</scope>
</reference>
<dbReference type="AlphaFoldDB" id="A0A2M4DB03"/>
<keyword evidence="1" id="KW-0472">Membrane</keyword>
<keyword evidence="1" id="KW-1133">Transmembrane helix</keyword>
<evidence type="ECO:0000313" key="2">
    <source>
        <dbReference type="EMBL" id="MBW74753.1"/>
    </source>
</evidence>
<dbReference type="EMBL" id="GGFL01010575">
    <property type="protein sequence ID" value="MBW74753.1"/>
    <property type="molecule type" value="Transcribed_RNA"/>
</dbReference>
<keyword evidence="1" id="KW-0812">Transmembrane</keyword>
<organism evidence="2">
    <name type="scientific">Anopheles darlingi</name>
    <name type="common">Mosquito</name>
    <dbReference type="NCBI Taxonomy" id="43151"/>
    <lineage>
        <taxon>Eukaryota</taxon>
        <taxon>Metazoa</taxon>
        <taxon>Ecdysozoa</taxon>
        <taxon>Arthropoda</taxon>
        <taxon>Hexapoda</taxon>
        <taxon>Insecta</taxon>
        <taxon>Pterygota</taxon>
        <taxon>Neoptera</taxon>
        <taxon>Endopterygota</taxon>
        <taxon>Diptera</taxon>
        <taxon>Nematocera</taxon>
        <taxon>Culicoidea</taxon>
        <taxon>Culicidae</taxon>
        <taxon>Anophelinae</taxon>
        <taxon>Anopheles</taxon>
    </lineage>
</organism>
<evidence type="ECO:0000256" key="1">
    <source>
        <dbReference type="SAM" id="Phobius"/>
    </source>
</evidence>
<sequence>MKKKMPLTSPSLWVRGVAALAVLVLIICLADWSCISEEEAAFFFLLLSLQWPVTGCVYRTLAVVAAASYRWKKGGCLCLCLTHECCLYGRGISVLRSPFIVLNGPSPDIVSQIV</sequence>
<accession>A0A2M4DB03</accession>
<name>A0A2M4DB03_ANODA</name>
<proteinExistence type="predicted"/>
<feature type="transmembrane region" description="Helical" evidence="1">
    <location>
        <begin position="40"/>
        <end position="64"/>
    </location>
</feature>